<dbReference type="EMBL" id="LT599583">
    <property type="protein sequence ID" value="SBW81811.1"/>
    <property type="molecule type" value="Genomic_DNA"/>
</dbReference>
<dbReference type="Pfam" id="PF00072">
    <property type="entry name" value="Response_reg"/>
    <property type="match status" value="1"/>
</dbReference>
<dbReference type="SUPFAM" id="SSF52172">
    <property type="entry name" value="CheY-like"/>
    <property type="match status" value="1"/>
</dbReference>
<protein>
    <recommendedName>
        <fullName evidence="3">Response regulatory domain-containing protein</fullName>
    </recommendedName>
</protein>
<dbReference type="PROSITE" id="PS50110">
    <property type="entry name" value="RESPONSE_REGULATORY"/>
    <property type="match status" value="1"/>
</dbReference>
<evidence type="ECO:0000256" key="1">
    <source>
        <dbReference type="ARBA" id="ARBA00022553"/>
    </source>
</evidence>
<dbReference type="SMART" id="SM00448">
    <property type="entry name" value="REC"/>
    <property type="match status" value="1"/>
</dbReference>
<dbReference type="InterPro" id="IPR011006">
    <property type="entry name" value="CheY-like_superfamily"/>
</dbReference>
<reference evidence="5" key="1">
    <citation type="submission" date="2016-07" db="EMBL/GenBank/DDBJ databases">
        <authorList>
            <person name="Florea S."/>
            <person name="Webb J.S."/>
            <person name="Jaromczyk J."/>
            <person name="Schardl C.L."/>
        </authorList>
    </citation>
    <scope>NUCLEOTIDE SEQUENCE [LARGE SCALE GENOMIC DNA]</scope>
    <source>
        <strain evidence="5">1YdBTEX2</strain>
    </source>
</reference>
<evidence type="ECO:0000259" key="3">
    <source>
        <dbReference type="PROSITE" id="PS50110"/>
    </source>
</evidence>
<dbReference type="Proteomes" id="UP000245431">
    <property type="component" value="Chromosome PVE_r1"/>
</dbReference>
<dbReference type="CDD" id="cd17569">
    <property type="entry name" value="REC_HupR-like"/>
    <property type="match status" value="1"/>
</dbReference>
<sequence>MNTTELSEKRYTVMLVDDEESILNSLRRLLRGKPYDLLLATSGAQALSLFELHPIDLIVCDARMPFMDGPTLLREVHKRDPHCMNILLTGYADMSMITQALSDGYIFRYISKPWKDEELQLTLDEALEMQCVLRERDNPKKLISE</sequence>
<keyword evidence="1 2" id="KW-0597">Phosphoprotein</keyword>
<proteinExistence type="predicted"/>
<organism evidence="4 5">
    <name type="scientific">Pseudomonas veronii 1YdBTEX2</name>
    <dbReference type="NCBI Taxonomy" id="1295141"/>
    <lineage>
        <taxon>Bacteria</taxon>
        <taxon>Pseudomonadati</taxon>
        <taxon>Pseudomonadota</taxon>
        <taxon>Gammaproteobacteria</taxon>
        <taxon>Pseudomonadales</taxon>
        <taxon>Pseudomonadaceae</taxon>
        <taxon>Pseudomonas</taxon>
    </lineage>
</organism>
<evidence type="ECO:0000256" key="2">
    <source>
        <dbReference type="PROSITE-ProRule" id="PRU00169"/>
    </source>
</evidence>
<dbReference type="InterPro" id="IPR001789">
    <property type="entry name" value="Sig_transdc_resp-reg_receiver"/>
</dbReference>
<dbReference type="PANTHER" id="PTHR44591:SF19">
    <property type="entry name" value="TWO-COMPONENT RESPONSE REGULATOR-RELATED"/>
    <property type="match status" value="1"/>
</dbReference>
<dbReference type="RefSeq" id="WP_017846987.1">
    <property type="nucleotide sequence ID" value="NZ_AOUH01000018.1"/>
</dbReference>
<evidence type="ECO:0000313" key="4">
    <source>
        <dbReference type="EMBL" id="SBW81811.1"/>
    </source>
</evidence>
<feature type="modified residue" description="4-aspartylphosphate" evidence="2">
    <location>
        <position position="61"/>
    </location>
</feature>
<name>A0A1D3K0S4_PSEVE</name>
<dbReference type="PANTHER" id="PTHR44591">
    <property type="entry name" value="STRESS RESPONSE REGULATOR PROTEIN 1"/>
    <property type="match status" value="1"/>
</dbReference>
<gene>
    <name evidence="4" type="ORF">PVE_R1G3929</name>
</gene>
<dbReference type="GO" id="GO:0000160">
    <property type="term" value="P:phosphorelay signal transduction system"/>
    <property type="evidence" value="ECO:0007669"/>
    <property type="project" value="InterPro"/>
</dbReference>
<dbReference type="InterPro" id="IPR050595">
    <property type="entry name" value="Bact_response_regulator"/>
</dbReference>
<accession>A0A1D3K0S4</accession>
<feature type="domain" description="Response regulatory" evidence="3">
    <location>
        <begin position="12"/>
        <end position="127"/>
    </location>
</feature>
<dbReference type="Gene3D" id="3.40.50.2300">
    <property type="match status" value="1"/>
</dbReference>
<dbReference type="AlphaFoldDB" id="A0A1D3K0S4"/>
<evidence type="ECO:0000313" key="5">
    <source>
        <dbReference type="Proteomes" id="UP000245431"/>
    </source>
</evidence>